<dbReference type="InterPro" id="IPR013217">
    <property type="entry name" value="Methyltransf_12"/>
</dbReference>
<evidence type="ECO:0000313" key="2">
    <source>
        <dbReference type="EMBL" id="AYG04271.1"/>
    </source>
</evidence>
<sequence>MERYVIGPLARMRTAVARVLARIGRRGEGPGRDFDGSASYWESRYNSGGDSGAGSYGVVAEFKAQVLNDLIAEQGLQRVIEFGCGDGNQLGMLAVKDYVGLDVSPTVIAACRQRYATDRSKSFILIEGGNIPIGLPPADLALSLDVVYHLVEDEVYAAYMSALFDHSRRFVVVFAPNENRTDLPLHMRYRRFTDWVDAGKPDWRLARTIDNPHKQFPLTLADFYVFERRPGRS</sequence>
<dbReference type="Proteomes" id="UP000275069">
    <property type="component" value="Chromosome"/>
</dbReference>
<dbReference type="SUPFAM" id="SSF53335">
    <property type="entry name" value="S-adenosyl-L-methionine-dependent methyltransferases"/>
    <property type="match status" value="1"/>
</dbReference>
<dbReference type="CDD" id="cd02440">
    <property type="entry name" value="AdoMet_MTases"/>
    <property type="match status" value="1"/>
</dbReference>
<gene>
    <name evidence="2" type="ORF">D7I44_12540</name>
</gene>
<dbReference type="Pfam" id="PF08242">
    <property type="entry name" value="Methyltransf_12"/>
    <property type="match status" value="1"/>
</dbReference>
<dbReference type="AlphaFoldDB" id="A0A387C168"/>
<evidence type="ECO:0000259" key="1">
    <source>
        <dbReference type="Pfam" id="PF08242"/>
    </source>
</evidence>
<keyword evidence="3" id="KW-1185">Reference proteome</keyword>
<feature type="domain" description="Methyltransferase type 12" evidence="1">
    <location>
        <begin position="80"/>
        <end position="158"/>
    </location>
</feature>
<dbReference type="Gene3D" id="3.40.50.150">
    <property type="entry name" value="Vaccinia Virus protein VP39"/>
    <property type="match status" value="1"/>
</dbReference>
<keyword evidence="2" id="KW-0489">Methyltransferase</keyword>
<name>A0A387C168_9MICO</name>
<dbReference type="EMBL" id="CP032624">
    <property type="protein sequence ID" value="AYG04271.1"/>
    <property type="molecule type" value="Genomic_DNA"/>
</dbReference>
<dbReference type="GO" id="GO:0032259">
    <property type="term" value="P:methylation"/>
    <property type="evidence" value="ECO:0007669"/>
    <property type="project" value="UniProtKB-KW"/>
</dbReference>
<dbReference type="GO" id="GO:0008168">
    <property type="term" value="F:methyltransferase activity"/>
    <property type="evidence" value="ECO:0007669"/>
    <property type="project" value="UniProtKB-KW"/>
</dbReference>
<proteinExistence type="predicted"/>
<dbReference type="InterPro" id="IPR029063">
    <property type="entry name" value="SAM-dependent_MTases_sf"/>
</dbReference>
<accession>A0A387C168</accession>
<dbReference type="KEGG" id="gry:D7I44_12540"/>
<keyword evidence="2" id="KW-0808">Transferase</keyword>
<dbReference type="OrthoDB" id="9795085at2"/>
<evidence type="ECO:0000313" key="3">
    <source>
        <dbReference type="Proteomes" id="UP000275069"/>
    </source>
</evidence>
<organism evidence="2 3">
    <name type="scientific">Gryllotalpicola protaetiae</name>
    <dbReference type="NCBI Taxonomy" id="2419771"/>
    <lineage>
        <taxon>Bacteria</taxon>
        <taxon>Bacillati</taxon>
        <taxon>Actinomycetota</taxon>
        <taxon>Actinomycetes</taxon>
        <taxon>Micrococcales</taxon>
        <taxon>Microbacteriaceae</taxon>
        <taxon>Gryllotalpicola</taxon>
    </lineage>
</organism>
<protein>
    <submittedName>
        <fullName evidence="2">Class I SAM-dependent methyltransferase</fullName>
    </submittedName>
</protein>
<reference evidence="2 3" key="1">
    <citation type="submission" date="2018-09" db="EMBL/GenBank/DDBJ databases">
        <title>Genome sequencing of strain 2DFW10M-5.</title>
        <authorList>
            <person name="Heo J."/>
            <person name="Kim S.-J."/>
            <person name="Kwon S.-W."/>
        </authorList>
    </citation>
    <scope>NUCLEOTIDE SEQUENCE [LARGE SCALE GENOMIC DNA]</scope>
    <source>
        <strain evidence="2 3">2DFW10M-5</strain>
    </source>
</reference>